<dbReference type="Gene3D" id="2.140.10.30">
    <property type="entry name" value="Dipeptidylpeptidase IV, N-terminal domain"/>
    <property type="match status" value="1"/>
</dbReference>
<gene>
    <name evidence="5" type="ORF">C7B43_03105</name>
</gene>
<evidence type="ECO:0000256" key="1">
    <source>
        <dbReference type="ARBA" id="ARBA00022670"/>
    </source>
</evidence>
<dbReference type="SUPFAM" id="SSF82171">
    <property type="entry name" value="DPP6 N-terminal domain-like"/>
    <property type="match status" value="1"/>
</dbReference>
<dbReference type="Proteomes" id="UP000242699">
    <property type="component" value="Unassembled WGS sequence"/>
</dbReference>
<name>A0A2T2X9A8_9FIRM</name>
<dbReference type="PANTHER" id="PTHR11731">
    <property type="entry name" value="PROTEASE FAMILY S9B,C DIPEPTIDYL-PEPTIDASE IV-RELATED"/>
    <property type="match status" value="1"/>
</dbReference>
<reference evidence="5 6" key="1">
    <citation type="journal article" date="2014" name="BMC Genomics">
        <title>Comparison of environmental and isolate Sulfobacillus genomes reveals diverse carbon, sulfur, nitrogen, and hydrogen metabolisms.</title>
        <authorList>
            <person name="Justice N.B."/>
            <person name="Norman A."/>
            <person name="Brown C.T."/>
            <person name="Singh A."/>
            <person name="Thomas B.C."/>
            <person name="Banfield J.F."/>
        </authorList>
    </citation>
    <scope>NUCLEOTIDE SEQUENCE [LARGE SCALE GENOMIC DNA]</scope>
    <source>
        <strain evidence="5">AMDSBA1</strain>
    </source>
</reference>
<protein>
    <submittedName>
        <fullName evidence="5">S9 family peptidase</fullName>
    </submittedName>
</protein>
<keyword evidence="1" id="KW-0645">Protease</keyword>
<accession>A0A2T2X9A8</accession>
<dbReference type="Pfam" id="PF00930">
    <property type="entry name" value="DPPIV_N"/>
    <property type="match status" value="1"/>
</dbReference>
<dbReference type="SUPFAM" id="SSF53474">
    <property type="entry name" value="alpha/beta-Hydrolases"/>
    <property type="match status" value="1"/>
</dbReference>
<proteinExistence type="predicted"/>
<dbReference type="Pfam" id="PF00326">
    <property type="entry name" value="Peptidase_S9"/>
    <property type="match status" value="1"/>
</dbReference>
<sequence>MKSYANISWDDIASMPPAGMQVPVEMKFSPDNAHLTYLLSPPGSSRLELWAVNLSTREAEKLAGAPEQGGRRTLEDELRRERQRMPWEGITGYQFASGTPRYVLIPHASALSVLNLTTREYDVIDSLAGVEDPYLTPDAQQIVYVRDQSLFTFDRRTRKERCLFSADHPQKSVGLAEYVAQEEFDRAHGFFVSPDMRWIAFEEVNTQEIPRYVITDLTSDSLVGERHPYPFVGKSNASTRLGIMPLSGGEVDWIHWDEFGECYITDVRWSPSSHDIIVQVLTRDQKNLIVLRYNPAEKQRTILWIETAPEWVNVTHDLFFLPSGDILTTSEGNRDGFRHLVIRDAQGSTVKWVTEGQWMVTGVLGVSPDGGQAVIQATKESAVERHIYQVDLISSDITRLTTLPGTHRAVLSSDFRWMVDQYSSLSMSPRTVLIELKNKDTEDILLGPEAVNAEALGLKKPDIVSVDLANGTRLYGAVYTPYAPDPSLASKHPVIVAVYGGPHAQLVINGWNLTADLSAQYFAQHGYLVLKVDNRGSANRGKDFERVLYRRFGTVELEDQLAALEWVHQHYATDPERVGIYGWSYGGFMTLSALLKAPDVFKVGVAGAPVTDFRYYDTAYTERYMGTDETNHAGYEQASVNNFASQLRGKLLVIHGLLDENVHFRHTALLADALIAQHKDFSLLALPKTRHMPRGFDVLYMIARKRSEFFQNYL</sequence>
<evidence type="ECO:0000313" key="6">
    <source>
        <dbReference type="Proteomes" id="UP000242699"/>
    </source>
</evidence>
<dbReference type="Gene3D" id="3.40.50.1820">
    <property type="entry name" value="alpha/beta hydrolase"/>
    <property type="match status" value="1"/>
</dbReference>
<dbReference type="InterPro" id="IPR002469">
    <property type="entry name" value="Peptidase_S9B_N"/>
</dbReference>
<feature type="domain" description="Peptidase S9 prolyl oligopeptidase catalytic" evidence="3">
    <location>
        <begin position="517"/>
        <end position="713"/>
    </location>
</feature>
<dbReference type="GO" id="GO:0004252">
    <property type="term" value="F:serine-type endopeptidase activity"/>
    <property type="evidence" value="ECO:0007669"/>
    <property type="project" value="InterPro"/>
</dbReference>
<feature type="domain" description="Dipeptidylpeptidase IV N-terminal" evidence="4">
    <location>
        <begin position="128"/>
        <end position="427"/>
    </location>
</feature>
<dbReference type="PROSITE" id="PS00708">
    <property type="entry name" value="PRO_ENDOPEP_SER"/>
    <property type="match status" value="1"/>
</dbReference>
<keyword evidence="2" id="KW-0378">Hydrolase</keyword>
<evidence type="ECO:0000259" key="4">
    <source>
        <dbReference type="Pfam" id="PF00930"/>
    </source>
</evidence>
<dbReference type="InterPro" id="IPR002471">
    <property type="entry name" value="Pept_S9_AS"/>
</dbReference>
<comment type="caution">
    <text evidence="5">The sequence shown here is derived from an EMBL/GenBank/DDBJ whole genome shotgun (WGS) entry which is preliminary data.</text>
</comment>
<organism evidence="5 6">
    <name type="scientific">Sulfobacillus benefaciens</name>
    <dbReference type="NCBI Taxonomy" id="453960"/>
    <lineage>
        <taxon>Bacteria</taxon>
        <taxon>Bacillati</taxon>
        <taxon>Bacillota</taxon>
        <taxon>Clostridia</taxon>
        <taxon>Eubacteriales</taxon>
        <taxon>Clostridiales Family XVII. Incertae Sedis</taxon>
        <taxon>Sulfobacillus</taxon>
    </lineage>
</organism>
<dbReference type="GO" id="GO:0006508">
    <property type="term" value="P:proteolysis"/>
    <property type="evidence" value="ECO:0007669"/>
    <property type="project" value="UniProtKB-KW"/>
</dbReference>
<dbReference type="InterPro" id="IPR050278">
    <property type="entry name" value="Serine_Prot_S9B/DPPIV"/>
</dbReference>
<dbReference type="EMBL" id="PXYT01000004">
    <property type="protein sequence ID" value="PSR31103.1"/>
    <property type="molecule type" value="Genomic_DNA"/>
</dbReference>
<evidence type="ECO:0000259" key="3">
    <source>
        <dbReference type="Pfam" id="PF00326"/>
    </source>
</evidence>
<evidence type="ECO:0000256" key="2">
    <source>
        <dbReference type="ARBA" id="ARBA00022801"/>
    </source>
</evidence>
<dbReference type="InterPro" id="IPR029058">
    <property type="entry name" value="AB_hydrolase_fold"/>
</dbReference>
<dbReference type="PANTHER" id="PTHR11731:SF193">
    <property type="entry name" value="DIPEPTIDYL PEPTIDASE 9"/>
    <property type="match status" value="1"/>
</dbReference>
<dbReference type="InterPro" id="IPR001375">
    <property type="entry name" value="Peptidase_S9_cat"/>
</dbReference>
<dbReference type="GO" id="GO:0008239">
    <property type="term" value="F:dipeptidyl-peptidase activity"/>
    <property type="evidence" value="ECO:0007669"/>
    <property type="project" value="TreeGrafter"/>
</dbReference>
<dbReference type="AlphaFoldDB" id="A0A2T2X9A8"/>
<evidence type="ECO:0000313" key="5">
    <source>
        <dbReference type="EMBL" id="PSR31103.1"/>
    </source>
</evidence>